<protein>
    <recommendedName>
        <fullName evidence="3">Methyltransferase</fullName>
    </recommendedName>
</protein>
<dbReference type="GO" id="GO:0016491">
    <property type="term" value="F:oxidoreductase activity"/>
    <property type="evidence" value="ECO:0007669"/>
    <property type="project" value="InterPro"/>
</dbReference>
<dbReference type="OrthoDB" id="7052511at2"/>
<name>A0A5C6Q9E4_9GAMM</name>
<organism evidence="1 2">
    <name type="scientific">Colwellia demingiae</name>
    <dbReference type="NCBI Taxonomy" id="89401"/>
    <lineage>
        <taxon>Bacteria</taxon>
        <taxon>Pseudomonadati</taxon>
        <taxon>Pseudomonadota</taxon>
        <taxon>Gammaproteobacteria</taxon>
        <taxon>Alteromonadales</taxon>
        <taxon>Colwelliaceae</taxon>
        <taxon>Colwellia</taxon>
    </lineage>
</organism>
<dbReference type="InterPro" id="IPR044053">
    <property type="entry name" value="AsaB-like"/>
</dbReference>
<proteinExistence type="predicted"/>
<evidence type="ECO:0000313" key="2">
    <source>
        <dbReference type="Proteomes" id="UP000321822"/>
    </source>
</evidence>
<evidence type="ECO:0000313" key="1">
    <source>
        <dbReference type="EMBL" id="TWX65302.1"/>
    </source>
</evidence>
<dbReference type="PANTHER" id="PTHR34598:SF3">
    <property type="entry name" value="OXIDOREDUCTASE AN1597"/>
    <property type="match status" value="1"/>
</dbReference>
<gene>
    <name evidence="1" type="ORF">ESZ36_18715</name>
</gene>
<reference evidence="1 2" key="1">
    <citation type="submission" date="2019-07" db="EMBL/GenBank/DDBJ databases">
        <title>Genomes of sea-ice associated Colwellia species.</title>
        <authorList>
            <person name="Bowman J.P."/>
        </authorList>
    </citation>
    <scope>NUCLEOTIDE SEQUENCE [LARGE SCALE GENOMIC DNA]</scope>
    <source>
        <strain evidence="1 2">ACAM 459</strain>
    </source>
</reference>
<accession>A0A5C6Q9E4</accession>
<dbReference type="EMBL" id="VOLT01000011">
    <property type="protein sequence ID" value="TWX65302.1"/>
    <property type="molecule type" value="Genomic_DNA"/>
</dbReference>
<dbReference type="AlphaFoldDB" id="A0A5C6Q9E4"/>
<evidence type="ECO:0008006" key="3">
    <source>
        <dbReference type="Google" id="ProtNLM"/>
    </source>
</evidence>
<dbReference type="RefSeq" id="WP_146790673.1">
    <property type="nucleotide sequence ID" value="NZ_VOLT01000011.1"/>
</dbReference>
<comment type="caution">
    <text evidence="1">The sequence shown here is derived from an EMBL/GenBank/DDBJ whole genome shotgun (WGS) entry which is preliminary data.</text>
</comment>
<keyword evidence="2" id="KW-1185">Reference proteome</keyword>
<dbReference type="Proteomes" id="UP000321822">
    <property type="component" value="Unassembled WGS sequence"/>
</dbReference>
<sequence>MLLDRPKQTQSSIKAEINYIKSNTSTAFDLSTTVKSATKLTEHVDTRLVEIMNARLLSQTPSLNSDGFGLAKNGYVVSNYFDDNVVQTELYPQIIKHLLNETNASQGLVFDHTIRSVEDNLTRKEKRSPIHTVHNDYVVSSAENRLSIELKKNGLNPHNYKKFQFINTWIPLVDEVLDSPLALGDIRTFQPEQSQKLQVAYPDRIGEIEAFTYNENNRWYFYPRMTSQEQLNFKVFDSDINNVISRAPHSAFSLPMSHEKSLARISIEVRSIVLFD</sequence>
<dbReference type="PANTHER" id="PTHR34598">
    <property type="entry name" value="BLL6449 PROTEIN"/>
    <property type="match status" value="1"/>
</dbReference>
<dbReference type="NCBIfam" id="NF041278">
    <property type="entry name" value="CmcJ_NvfI_EfuI"/>
    <property type="match status" value="1"/>
</dbReference>